<feature type="non-terminal residue" evidence="1">
    <location>
        <position position="51"/>
    </location>
</feature>
<sequence length="51" mass="5831">MSQNKETRIYLCQFCIRGRRTAITIHVQARLQQSQRPSFGVVGKLIPISSI</sequence>
<keyword evidence="2" id="KW-1185">Reference proteome</keyword>
<organism evidence="1 2">
    <name type="scientific">Stylosanthes scabra</name>
    <dbReference type="NCBI Taxonomy" id="79078"/>
    <lineage>
        <taxon>Eukaryota</taxon>
        <taxon>Viridiplantae</taxon>
        <taxon>Streptophyta</taxon>
        <taxon>Embryophyta</taxon>
        <taxon>Tracheophyta</taxon>
        <taxon>Spermatophyta</taxon>
        <taxon>Magnoliopsida</taxon>
        <taxon>eudicotyledons</taxon>
        <taxon>Gunneridae</taxon>
        <taxon>Pentapetalae</taxon>
        <taxon>rosids</taxon>
        <taxon>fabids</taxon>
        <taxon>Fabales</taxon>
        <taxon>Fabaceae</taxon>
        <taxon>Papilionoideae</taxon>
        <taxon>50 kb inversion clade</taxon>
        <taxon>dalbergioids sensu lato</taxon>
        <taxon>Dalbergieae</taxon>
        <taxon>Pterocarpus clade</taxon>
        <taxon>Stylosanthes</taxon>
    </lineage>
</organism>
<dbReference type="EMBL" id="JASCZI010182675">
    <property type="protein sequence ID" value="MED6188396.1"/>
    <property type="molecule type" value="Genomic_DNA"/>
</dbReference>
<evidence type="ECO:0000313" key="1">
    <source>
        <dbReference type="EMBL" id="MED6188396.1"/>
    </source>
</evidence>
<evidence type="ECO:0000313" key="2">
    <source>
        <dbReference type="Proteomes" id="UP001341840"/>
    </source>
</evidence>
<proteinExistence type="predicted"/>
<accession>A0ABU6WU34</accession>
<comment type="caution">
    <text evidence="1">The sequence shown here is derived from an EMBL/GenBank/DDBJ whole genome shotgun (WGS) entry which is preliminary data.</text>
</comment>
<gene>
    <name evidence="1" type="ORF">PIB30_085572</name>
</gene>
<reference evidence="1 2" key="1">
    <citation type="journal article" date="2023" name="Plants (Basel)">
        <title>Bridging the Gap: Combining Genomics and Transcriptomics Approaches to Understand Stylosanthes scabra, an Orphan Legume from the Brazilian Caatinga.</title>
        <authorList>
            <person name="Ferreira-Neto J.R.C."/>
            <person name="da Silva M.D."/>
            <person name="Binneck E."/>
            <person name="de Melo N.F."/>
            <person name="da Silva R.H."/>
            <person name="de Melo A.L.T.M."/>
            <person name="Pandolfi V."/>
            <person name="Bustamante F.O."/>
            <person name="Brasileiro-Vidal A.C."/>
            <person name="Benko-Iseppon A.M."/>
        </authorList>
    </citation>
    <scope>NUCLEOTIDE SEQUENCE [LARGE SCALE GENOMIC DNA]</scope>
    <source>
        <tissue evidence="1">Leaves</tissue>
    </source>
</reference>
<dbReference type="Proteomes" id="UP001341840">
    <property type="component" value="Unassembled WGS sequence"/>
</dbReference>
<protein>
    <submittedName>
        <fullName evidence="1">Uncharacterized protein</fullName>
    </submittedName>
</protein>
<name>A0ABU6WU34_9FABA</name>